<dbReference type="GO" id="GO:0016282">
    <property type="term" value="C:eukaryotic 43S preinitiation complex"/>
    <property type="evidence" value="ECO:0007669"/>
    <property type="project" value="UniProtKB-UniRule"/>
</dbReference>
<dbReference type="CDD" id="cd12278">
    <property type="entry name" value="RRM_eIF3B"/>
    <property type="match status" value="1"/>
</dbReference>
<dbReference type="InterPro" id="IPR011400">
    <property type="entry name" value="EIF3B"/>
</dbReference>
<dbReference type="SUPFAM" id="SSF54928">
    <property type="entry name" value="RNA-binding domain, RBD"/>
    <property type="match status" value="1"/>
</dbReference>
<dbReference type="GO" id="GO:0003743">
    <property type="term" value="F:translation initiation factor activity"/>
    <property type="evidence" value="ECO:0007669"/>
    <property type="project" value="UniProtKB-UniRule"/>
</dbReference>
<gene>
    <name evidence="6" type="primary">PRT1</name>
    <name evidence="9" type="ORF">BD324DRAFT_635571</name>
</gene>
<comment type="function">
    <text evidence="6">RNA-binding component of the eukaryotic translation initiation factor 3 (eIF-3) complex, which is involved in protein synthesis of a specialized repertoire of mRNAs and, together with other initiation factors, stimulates binding of mRNA and methionyl-tRNAi to the 40S ribosome. The eIF-3 complex specifically targets and initiates translation of a subset of mRNAs involved in cell proliferation.</text>
</comment>
<comment type="subunit">
    <text evidence="6 7">Component of the eukaryotic translation initiation factor 3 (eIF-3) complex.</text>
</comment>
<reference evidence="9 10" key="1">
    <citation type="submission" date="2017-03" db="EMBL/GenBank/DDBJ databases">
        <title>Widespread Adenine N6-methylation of Active Genes in Fungi.</title>
        <authorList>
            <consortium name="DOE Joint Genome Institute"/>
            <person name="Mondo S.J."/>
            <person name="Dannebaum R.O."/>
            <person name="Kuo R.C."/>
            <person name="Louie K.B."/>
            <person name="Bewick A.J."/>
            <person name="Labutti K."/>
            <person name="Haridas S."/>
            <person name="Kuo A."/>
            <person name="Salamov A."/>
            <person name="Ahrendt S.R."/>
            <person name="Lau R."/>
            <person name="Bowen B.P."/>
            <person name="Lipzen A."/>
            <person name="Sullivan W."/>
            <person name="Andreopoulos W.B."/>
            <person name="Clum A."/>
            <person name="Lindquist E."/>
            <person name="Daum C."/>
            <person name="Northen T.R."/>
            <person name="Ramamoorthy G."/>
            <person name="Schmitz R.J."/>
            <person name="Gryganskyi A."/>
            <person name="Culley D."/>
            <person name="Magnuson J."/>
            <person name="James T.Y."/>
            <person name="O'Malley M.A."/>
            <person name="Stajich J.E."/>
            <person name="Spatafora J.W."/>
            <person name="Visel A."/>
            <person name="Grigoriev I.V."/>
        </authorList>
    </citation>
    <scope>NUCLEOTIDE SEQUENCE [LARGE SCALE GENOMIC DNA]</scope>
    <source>
        <strain evidence="9 10">NRRL Y-17943</strain>
    </source>
</reference>
<dbReference type="PANTHER" id="PTHR14068:SF0">
    <property type="entry name" value="EUKARYOTIC TRANSLATION INITIATION FACTOR 3 SUBUNIT B"/>
    <property type="match status" value="1"/>
</dbReference>
<evidence type="ECO:0000313" key="10">
    <source>
        <dbReference type="Proteomes" id="UP000193218"/>
    </source>
</evidence>
<dbReference type="InParanoid" id="A0A1Y1U8J2"/>
<comment type="subcellular location">
    <subcellularLocation>
        <location evidence="1 6 7">Cytoplasm</location>
    </subcellularLocation>
</comment>
<evidence type="ECO:0000256" key="7">
    <source>
        <dbReference type="PIRNR" id="PIRNR036424"/>
    </source>
</evidence>
<dbReference type="SUPFAM" id="SSF82171">
    <property type="entry name" value="DPP6 N-terminal domain-like"/>
    <property type="match status" value="1"/>
</dbReference>
<accession>A0A1Y1U8J2</accession>
<organism evidence="9 10">
    <name type="scientific">Kockovaella imperatae</name>
    <dbReference type="NCBI Taxonomy" id="4999"/>
    <lineage>
        <taxon>Eukaryota</taxon>
        <taxon>Fungi</taxon>
        <taxon>Dikarya</taxon>
        <taxon>Basidiomycota</taxon>
        <taxon>Agaricomycotina</taxon>
        <taxon>Tremellomycetes</taxon>
        <taxon>Tremellales</taxon>
        <taxon>Cuniculitremaceae</taxon>
        <taxon>Kockovaella</taxon>
    </lineage>
</organism>
<evidence type="ECO:0000256" key="1">
    <source>
        <dbReference type="ARBA" id="ARBA00004496"/>
    </source>
</evidence>
<dbReference type="PANTHER" id="PTHR14068">
    <property type="entry name" value="EUKARYOTIC TRANSLATION INITIATION FACTOR 3 EIF3 -RELATED"/>
    <property type="match status" value="1"/>
</dbReference>
<dbReference type="FunCoup" id="A0A1Y1U8J2">
    <property type="interactions" value="866"/>
</dbReference>
<evidence type="ECO:0000256" key="6">
    <source>
        <dbReference type="HAMAP-Rule" id="MF_03001"/>
    </source>
</evidence>
<dbReference type="HAMAP" id="MF_03001">
    <property type="entry name" value="eIF3b"/>
    <property type="match status" value="1"/>
</dbReference>
<dbReference type="InterPro" id="IPR034363">
    <property type="entry name" value="eIF3B_RRM"/>
</dbReference>
<keyword evidence="10" id="KW-1185">Reference proteome</keyword>
<dbReference type="AlphaFoldDB" id="A0A1Y1U8J2"/>
<dbReference type="InterPro" id="IPR013979">
    <property type="entry name" value="TIF_beta_prop-like"/>
</dbReference>
<name>A0A1Y1U8J2_9TREE</name>
<sequence>MTSEANGYTADYDEEEQIDLQAELDAGFADIELKYAVDTQQGFENVIVVDNTPIVDDSKKDLLLKRLREKFVNSGAPIEEDRIQMPWDDEAKTNKGFLFLTYPTAQEAENALRALDGLAFGKKNTLYANRFGDIERYANLPVGEGELPTGWRDKPYVEKEHLRSWLADPAGRDQYLTFRDQEVNILWNGRNGSAEPLRDTDGKVVKNSKWGELYLQWSPLGTYLASLHRVGVALWSGPKLDGPVGVHMLRFTHPGVRLVQFSPCENYLVTWAEEPLENYEDHANPALRETFSADDEGSQYVVWDVKTCRVLRTFAAEKPVQKGDEPPRLQWPAFKWSPDDKYVARCLVNQAIQVYELPSMGLLDKKTIKIEGVQDFEWCPMSEKDWEARKAGKGRECMFVYWQPEAANQPARVSVMGIPSRNVLRSKNLFNVTDCKFYWQNQGDYLCVKVDRHARKAKSKKATFCNLELFRVREKDFPIEVIEHKDYVPQFAWEPQGNRFAIVSSNDPNYGQQIPGVVVKYNIDFYQLDTKKGDFACIRHLDGKMANTLIWSPKGRHIVLATIGSSTKYDIEFWDLDLTTDDNPSRREAEPGANVTLLGTGEHYGITDIAWDPSGRYLATSASAWRQSPEPGFKIFDFKGTELVANQLDRFKQFLWRSRPPTLLSKDTQRKVRKELKEYSRQFDEDDAAEENRGSAEKLAQRQRDIAEWDAWRSRNVSKLADARKSRGKEIHKAVEHVEEEEKVEEWIEELIDETEEVVV</sequence>
<dbReference type="Gene3D" id="2.130.10.10">
    <property type="entry name" value="YVTN repeat-like/Quinoprotein amine dehydrogenase"/>
    <property type="match status" value="2"/>
</dbReference>
<dbReference type="Gene3D" id="3.30.70.330">
    <property type="match status" value="1"/>
</dbReference>
<dbReference type="InterPro" id="IPR012677">
    <property type="entry name" value="Nucleotide-bd_a/b_plait_sf"/>
</dbReference>
<feature type="domain" description="RRM" evidence="8">
    <location>
        <begin position="45"/>
        <end position="133"/>
    </location>
</feature>
<keyword evidence="2 6" id="KW-0963">Cytoplasm</keyword>
<dbReference type="InterPro" id="IPR000504">
    <property type="entry name" value="RRM_dom"/>
</dbReference>
<evidence type="ECO:0000256" key="3">
    <source>
        <dbReference type="ARBA" id="ARBA00022540"/>
    </source>
</evidence>
<dbReference type="InterPro" id="IPR015943">
    <property type="entry name" value="WD40/YVTN_repeat-like_dom_sf"/>
</dbReference>
<keyword evidence="4 6" id="KW-0694">RNA-binding</keyword>
<dbReference type="PIRSF" id="PIRSF036424">
    <property type="entry name" value="eIF3b"/>
    <property type="match status" value="1"/>
</dbReference>
<dbReference type="GO" id="GO:0001732">
    <property type="term" value="P:formation of cytoplasmic translation initiation complex"/>
    <property type="evidence" value="ECO:0007669"/>
    <property type="project" value="UniProtKB-UniRule"/>
</dbReference>
<dbReference type="EMBL" id="NBSH01000014">
    <property type="protein sequence ID" value="ORX34361.1"/>
    <property type="molecule type" value="Genomic_DNA"/>
</dbReference>
<proteinExistence type="inferred from homology"/>
<dbReference type="GO" id="GO:0031369">
    <property type="term" value="F:translation initiation factor binding"/>
    <property type="evidence" value="ECO:0007669"/>
    <property type="project" value="InterPro"/>
</dbReference>
<dbReference type="GO" id="GO:0033290">
    <property type="term" value="C:eukaryotic 48S preinitiation complex"/>
    <property type="evidence" value="ECO:0007669"/>
    <property type="project" value="UniProtKB-UniRule"/>
</dbReference>
<evidence type="ECO:0000256" key="5">
    <source>
        <dbReference type="ARBA" id="ARBA00022917"/>
    </source>
</evidence>
<comment type="similarity">
    <text evidence="6 7">Belongs to the eIF-3 subunit B family.</text>
</comment>
<dbReference type="Pfam" id="PF08662">
    <property type="entry name" value="eIF2A"/>
    <property type="match status" value="1"/>
</dbReference>
<protein>
    <recommendedName>
        <fullName evidence="6">Eukaryotic translation initiation factor 3 subunit B</fullName>
        <shortName evidence="6">eIF3b</shortName>
    </recommendedName>
    <alternativeName>
        <fullName evidence="6">Eukaryotic translation initiation factor 3 90 kDa subunit homolog</fullName>
        <shortName evidence="6">eIF3 p90</shortName>
    </alternativeName>
    <alternativeName>
        <fullName evidence="6">Translation initiation factor eIF3, p90 subunit homolog</fullName>
    </alternativeName>
</protein>
<comment type="caution">
    <text evidence="9">The sequence shown here is derived from an EMBL/GenBank/DDBJ whole genome shotgun (WGS) entry which is preliminary data.</text>
</comment>
<keyword evidence="5 6" id="KW-0648">Protein biosynthesis</keyword>
<dbReference type="OrthoDB" id="10250414at2759"/>
<dbReference type="GO" id="GO:0003723">
    <property type="term" value="F:RNA binding"/>
    <property type="evidence" value="ECO:0007669"/>
    <property type="project" value="UniProtKB-UniRule"/>
</dbReference>
<comment type="function">
    <text evidence="7">Component of the eukaryotic translation initiation factor 3 (eIF-3) complex, which is involved in protein synthesis and, together with other initiation factors, stimulates binding of mRNA and methionyl-tRNAi to the 40S ribosome.</text>
</comment>
<evidence type="ECO:0000256" key="4">
    <source>
        <dbReference type="ARBA" id="ARBA00022884"/>
    </source>
</evidence>
<dbReference type="Proteomes" id="UP000193218">
    <property type="component" value="Unassembled WGS sequence"/>
</dbReference>
<dbReference type="GO" id="GO:0005852">
    <property type="term" value="C:eukaryotic translation initiation factor 3 complex"/>
    <property type="evidence" value="ECO:0007669"/>
    <property type="project" value="UniProtKB-UniRule"/>
</dbReference>
<dbReference type="InterPro" id="IPR035979">
    <property type="entry name" value="RBD_domain_sf"/>
</dbReference>
<evidence type="ECO:0000259" key="8">
    <source>
        <dbReference type="PROSITE" id="PS50102"/>
    </source>
</evidence>
<evidence type="ECO:0000313" key="9">
    <source>
        <dbReference type="EMBL" id="ORX34361.1"/>
    </source>
</evidence>
<dbReference type="STRING" id="4999.A0A1Y1U8J2"/>
<dbReference type="PROSITE" id="PS50102">
    <property type="entry name" value="RRM"/>
    <property type="match status" value="1"/>
</dbReference>
<keyword evidence="3 6" id="KW-0396">Initiation factor</keyword>
<evidence type="ECO:0000256" key="2">
    <source>
        <dbReference type="ARBA" id="ARBA00022490"/>
    </source>
</evidence>